<dbReference type="EMBL" id="BDIP01008531">
    <property type="protein sequence ID" value="GCA64770.1"/>
    <property type="molecule type" value="Genomic_DNA"/>
</dbReference>
<dbReference type="AlphaFoldDB" id="A0A391NW43"/>
<comment type="caution">
    <text evidence="1">The sequence shown here is derived from an EMBL/GenBank/DDBJ whole genome shotgun (WGS) entry which is preliminary data.</text>
</comment>
<reference evidence="1 2" key="1">
    <citation type="journal article" date="2018" name="PLoS ONE">
        <title>The draft genome of Kipferlia bialata reveals reductive genome evolution in fornicate parasites.</title>
        <authorList>
            <person name="Tanifuji G."/>
            <person name="Takabayashi S."/>
            <person name="Kume K."/>
            <person name="Takagi M."/>
            <person name="Nakayama T."/>
            <person name="Kamikawa R."/>
            <person name="Inagaki Y."/>
            <person name="Hashimoto T."/>
        </authorList>
    </citation>
    <scope>NUCLEOTIDE SEQUENCE [LARGE SCALE GENOMIC DNA]</scope>
    <source>
        <strain evidence="1">NY0173</strain>
    </source>
</reference>
<accession>A0A391NW43</accession>
<feature type="non-terminal residue" evidence="1">
    <location>
        <position position="57"/>
    </location>
</feature>
<proteinExistence type="predicted"/>
<keyword evidence="2" id="KW-1185">Reference proteome</keyword>
<protein>
    <submittedName>
        <fullName evidence="1">Uncharacterized protein</fullName>
    </submittedName>
</protein>
<evidence type="ECO:0000313" key="1">
    <source>
        <dbReference type="EMBL" id="GCA64770.1"/>
    </source>
</evidence>
<sequence length="57" mass="6327">VLGVKKASNNSYYHGNESSVFELAKPGDAALEVTELCHPHRDVRTLTSTTRYMVYGI</sequence>
<dbReference type="Proteomes" id="UP000265618">
    <property type="component" value="Unassembled WGS sequence"/>
</dbReference>
<gene>
    <name evidence="1" type="ORF">KIPB_015345</name>
</gene>
<organism evidence="1 2">
    <name type="scientific">Kipferlia bialata</name>
    <dbReference type="NCBI Taxonomy" id="797122"/>
    <lineage>
        <taxon>Eukaryota</taxon>
        <taxon>Metamonada</taxon>
        <taxon>Carpediemonas-like organisms</taxon>
        <taxon>Kipferlia</taxon>
    </lineage>
</organism>
<evidence type="ECO:0000313" key="2">
    <source>
        <dbReference type="Proteomes" id="UP000265618"/>
    </source>
</evidence>
<feature type="non-terminal residue" evidence="1">
    <location>
        <position position="1"/>
    </location>
</feature>
<name>A0A391NW43_9EUKA</name>